<comment type="cofactor">
    <cofactor evidence="1">
        <name>Mg(2+)</name>
        <dbReference type="ChEBI" id="CHEBI:18420"/>
    </cofactor>
</comment>
<dbReference type="OrthoDB" id="407198at2759"/>
<dbReference type="AlphaFoldDB" id="A0A6J1Q0V1"/>
<organism evidence="11 13">
    <name type="scientific">Temnothorax curvispinosus</name>
    <dbReference type="NCBI Taxonomy" id="300111"/>
    <lineage>
        <taxon>Eukaryota</taxon>
        <taxon>Metazoa</taxon>
        <taxon>Ecdysozoa</taxon>
        <taxon>Arthropoda</taxon>
        <taxon>Hexapoda</taxon>
        <taxon>Insecta</taxon>
        <taxon>Pterygota</taxon>
        <taxon>Neoptera</taxon>
        <taxon>Endopterygota</taxon>
        <taxon>Hymenoptera</taxon>
        <taxon>Apocrita</taxon>
        <taxon>Aculeata</taxon>
        <taxon>Formicoidea</taxon>
        <taxon>Formicidae</taxon>
        <taxon>Myrmicinae</taxon>
        <taxon>Temnothorax</taxon>
    </lineage>
</organism>
<evidence type="ECO:0000256" key="6">
    <source>
        <dbReference type="ARBA" id="ARBA00022759"/>
    </source>
</evidence>
<gene>
    <name evidence="12 13" type="primary">LOC112457102</name>
</gene>
<evidence type="ECO:0000256" key="4">
    <source>
        <dbReference type="ARBA" id="ARBA00022722"/>
    </source>
</evidence>
<dbReference type="SUPFAM" id="SSF55658">
    <property type="entry name" value="L9 N-domain-like"/>
    <property type="match status" value="1"/>
</dbReference>
<keyword evidence="5" id="KW-0479">Metal-binding</keyword>
<evidence type="ECO:0000256" key="3">
    <source>
        <dbReference type="ARBA" id="ARBA00012180"/>
    </source>
</evidence>
<dbReference type="EC" id="3.1.26.4" evidence="3"/>
<dbReference type="InterPro" id="IPR037056">
    <property type="entry name" value="RNase_H1_N_sf"/>
</dbReference>
<evidence type="ECO:0000313" key="13">
    <source>
        <dbReference type="RefSeq" id="XP_024875759.1"/>
    </source>
</evidence>
<evidence type="ECO:0000256" key="2">
    <source>
        <dbReference type="ARBA" id="ARBA00005300"/>
    </source>
</evidence>
<evidence type="ECO:0000256" key="9">
    <source>
        <dbReference type="SAM" id="MobiDB-lite"/>
    </source>
</evidence>
<dbReference type="GO" id="GO:0004523">
    <property type="term" value="F:RNA-DNA hybrid ribonuclease activity"/>
    <property type="evidence" value="ECO:0007669"/>
    <property type="project" value="UniProtKB-EC"/>
</dbReference>
<dbReference type="Proteomes" id="UP000504618">
    <property type="component" value="Unplaced"/>
</dbReference>
<dbReference type="RefSeq" id="XP_024875759.1">
    <property type="nucleotide sequence ID" value="XM_025019991.1"/>
</dbReference>
<reference evidence="12 13" key="1">
    <citation type="submission" date="2025-04" db="UniProtKB">
        <authorList>
            <consortium name="RefSeq"/>
        </authorList>
    </citation>
    <scope>IDENTIFICATION</scope>
    <source>
        <tissue evidence="12 13">Whole body</tissue>
    </source>
</reference>
<feature type="compositionally biased region" description="Acidic residues" evidence="9">
    <location>
        <begin position="129"/>
        <end position="150"/>
    </location>
</feature>
<evidence type="ECO:0000313" key="12">
    <source>
        <dbReference type="RefSeq" id="XP_024875758.1"/>
    </source>
</evidence>
<keyword evidence="4" id="KW-0540">Nuclease</keyword>
<keyword evidence="8" id="KW-0460">Magnesium</keyword>
<evidence type="ECO:0000256" key="5">
    <source>
        <dbReference type="ARBA" id="ARBA00022723"/>
    </source>
</evidence>
<evidence type="ECO:0000259" key="10">
    <source>
        <dbReference type="Pfam" id="PF01693"/>
    </source>
</evidence>
<dbReference type="GO" id="GO:0046872">
    <property type="term" value="F:metal ion binding"/>
    <property type="evidence" value="ECO:0007669"/>
    <property type="project" value="UniProtKB-KW"/>
</dbReference>
<evidence type="ECO:0000313" key="11">
    <source>
        <dbReference type="Proteomes" id="UP000504618"/>
    </source>
</evidence>
<dbReference type="Pfam" id="PF01693">
    <property type="entry name" value="Cauli_VI"/>
    <property type="match status" value="1"/>
</dbReference>
<keyword evidence="7" id="KW-0378">Hydrolase</keyword>
<dbReference type="RefSeq" id="XP_024875758.1">
    <property type="nucleotide sequence ID" value="XM_025019990.1"/>
</dbReference>
<evidence type="ECO:0000256" key="7">
    <source>
        <dbReference type="ARBA" id="ARBA00022801"/>
    </source>
</evidence>
<sequence>MPYYAVANGRRIGVYDNWEDCKEQVNGYSYNNYRKFDTPDQAWDYVDQHSLKGKHEKLFDRNKAVACRNGNQVAIRGNYQGETSRYRRTDYTKGQNSVVVRERSYRSGRDGSGYYVEKYTRTYWRNNDDESSSDGDNDDDDYESSSDDYY</sequence>
<evidence type="ECO:0000256" key="8">
    <source>
        <dbReference type="ARBA" id="ARBA00022842"/>
    </source>
</evidence>
<dbReference type="GeneID" id="112457102"/>
<dbReference type="Gene3D" id="3.40.970.10">
    <property type="entry name" value="Ribonuclease H1, N-terminal domain"/>
    <property type="match status" value="1"/>
</dbReference>
<dbReference type="FunFam" id="3.40.970.10:FF:000001">
    <property type="entry name" value="Ribonuclease H1"/>
    <property type="match status" value="1"/>
</dbReference>
<name>A0A6J1Q0V1_9HYME</name>
<dbReference type="InterPro" id="IPR011320">
    <property type="entry name" value="RNase_H1_N"/>
</dbReference>
<proteinExistence type="inferred from homology"/>
<keyword evidence="6" id="KW-0255">Endonuclease</keyword>
<accession>A0A6J1Q0V1</accession>
<dbReference type="InterPro" id="IPR009027">
    <property type="entry name" value="Ribosomal_bL9/RNase_H1_N"/>
</dbReference>
<comment type="similarity">
    <text evidence="2">Belongs to the RNase H family.</text>
</comment>
<protein>
    <recommendedName>
        <fullName evidence="3">ribonuclease H</fullName>
        <ecNumber evidence="3">3.1.26.4</ecNumber>
    </recommendedName>
</protein>
<keyword evidence="11" id="KW-1185">Reference proteome</keyword>
<feature type="region of interest" description="Disordered" evidence="9">
    <location>
        <begin position="125"/>
        <end position="150"/>
    </location>
</feature>
<evidence type="ECO:0000256" key="1">
    <source>
        <dbReference type="ARBA" id="ARBA00001946"/>
    </source>
</evidence>
<feature type="domain" description="Ribonuclease H1 N-terminal" evidence="10">
    <location>
        <begin position="2"/>
        <end position="45"/>
    </location>
</feature>